<protein>
    <recommendedName>
        <fullName evidence="3">Rho-binding antiterminator</fullName>
    </recommendedName>
</protein>
<sequence length="82" mass="9289">MKMSYQPIDCNYYDRLEAWATMRTPCLLVFLDEEGAQQEVSGLIADLYTVNKAEYLRMDNGLTLRLDRLLSVNGIPVPGQCG</sequence>
<keyword evidence="2" id="KW-1185">Reference proteome</keyword>
<name>A0A512RSF2_9BACT</name>
<evidence type="ECO:0000313" key="2">
    <source>
        <dbReference type="Proteomes" id="UP000321436"/>
    </source>
</evidence>
<dbReference type="InterPro" id="IPR038626">
    <property type="entry name" value="Rof-like_sf"/>
</dbReference>
<dbReference type="InterPro" id="IPR023534">
    <property type="entry name" value="Rof/RNase_P-like"/>
</dbReference>
<evidence type="ECO:0000313" key="1">
    <source>
        <dbReference type="EMBL" id="GEP98612.1"/>
    </source>
</evidence>
<reference evidence="1 2" key="1">
    <citation type="submission" date="2019-07" db="EMBL/GenBank/DDBJ databases">
        <title>Whole genome shotgun sequence of Chitinophaga cymbidii NBRC 109752.</title>
        <authorList>
            <person name="Hosoyama A."/>
            <person name="Uohara A."/>
            <person name="Ohji S."/>
            <person name="Ichikawa N."/>
        </authorList>
    </citation>
    <scope>NUCLEOTIDE SEQUENCE [LARGE SCALE GENOMIC DNA]</scope>
    <source>
        <strain evidence="1 2">NBRC 109752</strain>
    </source>
</reference>
<comment type="caution">
    <text evidence="1">The sequence shown here is derived from an EMBL/GenBank/DDBJ whole genome shotgun (WGS) entry which is preliminary data.</text>
</comment>
<gene>
    <name evidence="1" type="ORF">CCY01nite_48720</name>
</gene>
<organism evidence="1 2">
    <name type="scientific">Chitinophaga cymbidii</name>
    <dbReference type="NCBI Taxonomy" id="1096750"/>
    <lineage>
        <taxon>Bacteria</taxon>
        <taxon>Pseudomonadati</taxon>
        <taxon>Bacteroidota</taxon>
        <taxon>Chitinophagia</taxon>
        <taxon>Chitinophagales</taxon>
        <taxon>Chitinophagaceae</taxon>
        <taxon>Chitinophaga</taxon>
    </lineage>
</organism>
<dbReference type="SUPFAM" id="SSF101744">
    <property type="entry name" value="Rof/RNase P subunit-like"/>
    <property type="match status" value="1"/>
</dbReference>
<accession>A0A512RSF2</accession>
<dbReference type="OrthoDB" id="5344363at2"/>
<proteinExistence type="predicted"/>
<dbReference type="EMBL" id="BKAU01000007">
    <property type="protein sequence ID" value="GEP98612.1"/>
    <property type="molecule type" value="Genomic_DNA"/>
</dbReference>
<dbReference type="AlphaFoldDB" id="A0A512RSF2"/>
<dbReference type="Proteomes" id="UP000321436">
    <property type="component" value="Unassembled WGS sequence"/>
</dbReference>
<dbReference type="Gene3D" id="2.30.30.400">
    <property type="entry name" value="Rof-like"/>
    <property type="match status" value="1"/>
</dbReference>
<evidence type="ECO:0008006" key="3">
    <source>
        <dbReference type="Google" id="ProtNLM"/>
    </source>
</evidence>